<gene>
    <name evidence="1" type="ORF">BV898_17434</name>
    <name evidence="2" type="ORF">BV898_20106</name>
</gene>
<evidence type="ECO:0000313" key="1">
    <source>
        <dbReference type="EMBL" id="OWA52996.1"/>
    </source>
</evidence>
<dbReference type="Proteomes" id="UP000192578">
    <property type="component" value="Unassembled WGS sequence"/>
</dbReference>
<accession>A0A9X6NI31</accession>
<evidence type="ECO:0000313" key="2">
    <source>
        <dbReference type="EMBL" id="OWA55718.1"/>
    </source>
</evidence>
<name>A0A9X6NI31_HYPEX</name>
<protein>
    <submittedName>
        <fullName evidence="1">Uncharacterized protein</fullName>
    </submittedName>
</protein>
<sequence length="104" mass="11864">MDDAGRLLDLIRFGRNCGLRDTVVIADFFLVKLIFDVTRPLLSEDTLERAAGESLATWIALTVIFEGNSHRAASGRVAWKKVLQRHPEQDELRRTLWSQRKSTP</sequence>
<proteinExistence type="predicted"/>
<comment type="caution">
    <text evidence="1">The sequence shown here is derived from an EMBL/GenBank/DDBJ whole genome shotgun (WGS) entry which is preliminary data.</text>
</comment>
<dbReference type="EMBL" id="MTYJ01001339">
    <property type="protein sequence ID" value="OWA55718.1"/>
    <property type="molecule type" value="Genomic_DNA"/>
</dbReference>
<keyword evidence="3" id="KW-1185">Reference proteome</keyword>
<dbReference type="AlphaFoldDB" id="A0A9X6NI31"/>
<reference evidence="1" key="1">
    <citation type="journal article" date="2017" name="PLoS Biol.">
        <title>Comparative genomics of the tardigrades Hypsibius dujardini and Ramazzottius varieornatus.</title>
        <authorList>
            <person name="Yoshida Y."/>
            <person name="Koutsovoulos G."/>
            <person name="Laetsch D.R."/>
            <person name="Stevens L."/>
            <person name="Kumar S."/>
            <person name="Horikawa D.D."/>
            <person name="Ishino K."/>
            <person name="Komine S."/>
            <person name="Kunieda T."/>
            <person name="Tomita M."/>
            <person name="Blaxter M."/>
            <person name="Arakawa K."/>
        </authorList>
    </citation>
    <scope>NUCLEOTIDE SEQUENCE</scope>
    <source>
        <strain evidence="1">Z151</strain>
    </source>
</reference>
<evidence type="ECO:0000313" key="3">
    <source>
        <dbReference type="Proteomes" id="UP000192578"/>
    </source>
</evidence>
<reference evidence="3" key="2">
    <citation type="submission" date="2017-01" db="EMBL/GenBank/DDBJ databases">
        <title>Comparative genomics of anhydrobiosis in the tardigrade Hypsibius dujardini.</title>
        <authorList>
            <person name="Yoshida Y."/>
            <person name="Koutsovoulos G."/>
            <person name="Laetsch D."/>
            <person name="Stevens L."/>
            <person name="Kumar S."/>
            <person name="Horikawa D."/>
            <person name="Ishino K."/>
            <person name="Komine S."/>
            <person name="Tomita M."/>
            <person name="Blaxter M."/>
            <person name="Arakawa K."/>
        </authorList>
    </citation>
    <scope>NUCLEOTIDE SEQUENCE [LARGE SCALE GENOMIC DNA]</scope>
    <source>
        <strain evidence="3">Z151</strain>
    </source>
</reference>
<dbReference type="EMBL" id="MTYJ01000297">
    <property type="protein sequence ID" value="OWA52996.1"/>
    <property type="molecule type" value="Genomic_DNA"/>
</dbReference>
<reference evidence="1" key="3">
    <citation type="submission" date="2017-01" db="EMBL/GenBank/DDBJ databases">
        <authorList>
            <person name="Yoshida Y."/>
            <person name="Koutsovoulos G."/>
            <person name="Laetsch D."/>
            <person name="Stevens L."/>
            <person name="Kumar S."/>
            <person name="Horikawa D."/>
            <person name="Ishino K."/>
            <person name="Komine S."/>
            <person name="Tomita M."/>
            <person name="Blaxter M."/>
            <person name="Arakawa K."/>
        </authorList>
    </citation>
    <scope>NUCLEOTIDE SEQUENCE</scope>
    <source>
        <strain evidence="1">Z151</strain>
        <tissue evidence="1">All body</tissue>
    </source>
</reference>
<organism evidence="1 3">
    <name type="scientific">Hypsibius exemplaris</name>
    <name type="common">Freshwater tardigrade</name>
    <dbReference type="NCBI Taxonomy" id="2072580"/>
    <lineage>
        <taxon>Eukaryota</taxon>
        <taxon>Metazoa</taxon>
        <taxon>Ecdysozoa</taxon>
        <taxon>Tardigrada</taxon>
        <taxon>Eutardigrada</taxon>
        <taxon>Parachela</taxon>
        <taxon>Hypsibioidea</taxon>
        <taxon>Hypsibiidae</taxon>
        <taxon>Hypsibius</taxon>
    </lineage>
</organism>